<dbReference type="RefSeq" id="WP_021645675.1">
    <property type="nucleotide sequence ID" value="NZ_CYXP01000001.1"/>
</dbReference>
<dbReference type="PANTHER" id="PTHR43409">
    <property type="entry name" value="ANAEROBIC MAGNESIUM-PROTOPORPHYRIN IX MONOMETHYL ESTER CYCLASE-RELATED"/>
    <property type="match status" value="1"/>
</dbReference>
<dbReference type="Gene3D" id="3.80.30.20">
    <property type="entry name" value="tm_1862 like domain"/>
    <property type="match status" value="1"/>
</dbReference>
<evidence type="ECO:0000313" key="7">
    <source>
        <dbReference type="EMBL" id="CUM70131.1"/>
    </source>
</evidence>
<sequence length="297" mass="33837">MEIEKMHFDGQIWRPPYEASSQLLQVTAGCTYHKCKFCSLYHGTKFRLSPVSEVESDLKIIQEYQPKARRVFLTGANPFALSYNRLLDLGLLIRKYLPYCETIGTFSRIADIKSKSVEELKNLRHLKFDSISIGTESGDDETLSRMNKGNTAADILEQCRKLEEANIRYNLVYLTGLAGKGKGQQNAIHTAEIFNQLHPFTINFVSLTVFPESELYQEIQEGKFIEASEQERLLELRTFISALSIRTTLLGNTVSNTIPFVGMIPDDKVRILNELDAAIRQSSEIELKQYRNGIRSL</sequence>
<keyword evidence="3" id="KW-0479">Metal-binding</keyword>
<dbReference type="InterPro" id="IPR023404">
    <property type="entry name" value="rSAM_horseshoe"/>
</dbReference>
<gene>
    <name evidence="7" type="ORF">ERS852429_00087</name>
</gene>
<dbReference type="GO" id="GO:0051536">
    <property type="term" value="F:iron-sulfur cluster binding"/>
    <property type="evidence" value="ECO:0007669"/>
    <property type="project" value="UniProtKB-KW"/>
</dbReference>
<dbReference type="PROSITE" id="PS51918">
    <property type="entry name" value="RADICAL_SAM"/>
    <property type="match status" value="1"/>
</dbReference>
<evidence type="ECO:0000256" key="4">
    <source>
        <dbReference type="ARBA" id="ARBA00023004"/>
    </source>
</evidence>
<dbReference type="SUPFAM" id="SSF102114">
    <property type="entry name" value="Radical SAM enzymes"/>
    <property type="match status" value="1"/>
</dbReference>
<evidence type="ECO:0000256" key="3">
    <source>
        <dbReference type="ARBA" id="ARBA00022723"/>
    </source>
</evidence>
<protein>
    <submittedName>
        <fullName evidence="7">Coproporphyrinogen III oxidase</fullName>
    </submittedName>
</protein>
<dbReference type="Proteomes" id="UP000095591">
    <property type="component" value="Unassembled WGS sequence"/>
</dbReference>
<dbReference type="InterPro" id="IPR058240">
    <property type="entry name" value="rSAM_sf"/>
</dbReference>
<keyword evidence="2" id="KW-0949">S-adenosyl-L-methionine</keyword>
<dbReference type="SMART" id="SM00729">
    <property type="entry name" value="Elp3"/>
    <property type="match status" value="1"/>
</dbReference>
<comment type="cofactor">
    <cofactor evidence="1">
        <name>[4Fe-4S] cluster</name>
        <dbReference type="ChEBI" id="CHEBI:49883"/>
    </cofactor>
</comment>
<dbReference type="PANTHER" id="PTHR43409:SF4">
    <property type="entry name" value="RADICAL SAM SUPERFAMILY PROTEIN"/>
    <property type="match status" value="1"/>
</dbReference>
<name>A0A173QX24_PARDI</name>
<dbReference type="SFLD" id="SFLDG01082">
    <property type="entry name" value="B12-binding_domain_containing"/>
    <property type="match status" value="1"/>
</dbReference>
<dbReference type="AlphaFoldDB" id="A0A173QX24"/>
<evidence type="ECO:0000256" key="1">
    <source>
        <dbReference type="ARBA" id="ARBA00001966"/>
    </source>
</evidence>
<proteinExistence type="predicted"/>
<dbReference type="PROSITE" id="PS51257">
    <property type="entry name" value="PROKAR_LIPOPROTEIN"/>
    <property type="match status" value="1"/>
</dbReference>
<keyword evidence="4" id="KW-0408">Iron</keyword>
<dbReference type="SFLD" id="SFLDS00029">
    <property type="entry name" value="Radical_SAM"/>
    <property type="match status" value="1"/>
</dbReference>
<dbReference type="CDD" id="cd01335">
    <property type="entry name" value="Radical_SAM"/>
    <property type="match status" value="1"/>
</dbReference>
<keyword evidence="5" id="KW-0411">Iron-sulfur</keyword>
<dbReference type="GO" id="GO:0003824">
    <property type="term" value="F:catalytic activity"/>
    <property type="evidence" value="ECO:0007669"/>
    <property type="project" value="InterPro"/>
</dbReference>
<dbReference type="GO" id="GO:0046872">
    <property type="term" value="F:metal ion binding"/>
    <property type="evidence" value="ECO:0007669"/>
    <property type="project" value="UniProtKB-KW"/>
</dbReference>
<organism evidence="7 8">
    <name type="scientific">Parabacteroides distasonis</name>
    <dbReference type="NCBI Taxonomy" id="823"/>
    <lineage>
        <taxon>Bacteria</taxon>
        <taxon>Pseudomonadati</taxon>
        <taxon>Bacteroidota</taxon>
        <taxon>Bacteroidia</taxon>
        <taxon>Bacteroidales</taxon>
        <taxon>Tannerellaceae</taxon>
        <taxon>Parabacteroides</taxon>
    </lineage>
</organism>
<evidence type="ECO:0000256" key="5">
    <source>
        <dbReference type="ARBA" id="ARBA00023014"/>
    </source>
</evidence>
<dbReference type="InterPro" id="IPR051198">
    <property type="entry name" value="BchE-like"/>
</dbReference>
<dbReference type="SFLD" id="SFLDG01095">
    <property type="entry name" value="Uncharacterised_Radical_SAM_Su"/>
    <property type="match status" value="1"/>
</dbReference>
<dbReference type="Pfam" id="PF04055">
    <property type="entry name" value="Radical_SAM"/>
    <property type="match status" value="1"/>
</dbReference>
<feature type="domain" description="Radical SAM core" evidence="6">
    <location>
        <begin position="16"/>
        <end position="246"/>
    </location>
</feature>
<dbReference type="InterPro" id="IPR006638">
    <property type="entry name" value="Elp3/MiaA/NifB-like_rSAM"/>
</dbReference>
<accession>A0A173QX24</accession>
<evidence type="ECO:0000259" key="6">
    <source>
        <dbReference type="PROSITE" id="PS51918"/>
    </source>
</evidence>
<dbReference type="InterPro" id="IPR007197">
    <property type="entry name" value="rSAM"/>
</dbReference>
<evidence type="ECO:0000256" key="2">
    <source>
        <dbReference type="ARBA" id="ARBA00022691"/>
    </source>
</evidence>
<evidence type="ECO:0000313" key="8">
    <source>
        <dbReference type="Proteomes" id="UP000095591"/>
    </source>
</evidence>
<reference evidence="7 8" key="1">
    <citation type="submission" date="2015-09" db="EMBL/GenBank/DDBJ databases">
        <authorList>
            <consortium name="Pathogen Informatics"/>
        </authorList>
    </citation>
    <scope>NUCLEOTIDE SEQUENCE [LARGE SCALE GENOMIC DNA]</scope>
    <source>
        <strain evidence="7 8">2789STDY5608872</strain>
    </source>
</reference>
<dbReference type="EMBL" id="CYXP01000001">
    <property type="protein sequence ID" value="CUM70131.1"/>
    <property type="molecule type" value="Genomic_DNA"/>
</dbReference>